<name>A0A6P2DEM8_9BACT</name>
<protein>
    <recommendedName>
        <fullName evidence="1">Knr4/Smi1-like domain-containing protein</fullName>
    </recommendedName>
</protein>
<dbReference type="KEGG" id="gms:SOIL9_83050"/>
<dbReference type="InterPro" id="IPR018958">
    <property type="entry name" value="Knr4/Smi1-like_dom"/>
</dbReference>
<dbReference type="EMBL" id="LR593886">
    <property type="protein sequence ID" value="VTS00077.1"/>
    <property type="molecule type" value="Genomic_DNA"/>
</dbReference>
<gene>
    <name evidence="2" type="ORF">SOIL9_83050</name>
</gene>
<dbReference type="Proteomes" id="UP000464178">
    <property type="component" value="Chromosome"/>
</dbReference>
<dbReference type="SUPFAM" id="SSF50104">
    <property type="entry name" value="Translation proteins SH3-like domain"/>
    <property type="match status" value="1"/>
</dbReference>
<evidence type="ECO:0000313" key="2">
    <source>
        <dbReference type="EMBL" id="VTS00077.1"/>
    </source>
</evidence>
<dbReference type="InterPro" id="IPR037883">
    <property type="entry name" value="Knr4/Smi1-like_sf"/>
</dbReference>
<dbReference type="Gene3D" id="2.30.30.30">
    <property type="match status" value="1"/>
</dbReference>
<sequence length="501" mass="56551">MSTRAKIHDTLERLERWLREHQPAFLAAMRPGATDAELDDLERAIGRQLPDDVRAFYRWRGGIAKADHLGPDGWYEGPDGPFWGRPMTLSEIRSEYEECCGYWERDWQNLARGSESAPKPGWWHPAWVPIFDVNFGPQLLCVDTAGVWTGVLGQVIYFDNKSDPRTIDAASLGDLLRAFTRSLERKRTFEDTTDPGTLLDDARSTSPVGYPQYRNATEEPTIPEVQQNAPVVTTRPAPGAFRVGDTVRLLEGAFHESEGKIKRLEAGSWRVTVTLIFWGRPLDIEAEYWQIQLVEKTEQEPSVGEWNELTEGTELFAHLGFGPSIRKLRLFVTACYRIIYLRDWPEAAEPLCNALEEMANGHQNFTALHDALDDLWQSIRINSDHRPIVLKDLLASCPPPLGHGEPLEAHAPRERGATDLIREIFPNPFAPPRFAPAWRTADVVALARGIYDDRAFERMPILADALQEAGCDNADILTHCRGANDVHVRGCWVLDLCLGLE</sequence>
<dbReference type="InterPro" id="IPR014722">
    <property type="entry name" value="Rib_uL2_dom2"/>
</dbReference>
<dbReference type="RefSeq" id="WP_162672064.1">
    <property type="nucleotide sequence ID" value="NZ_LR593886.1"/>
</dbReference>
<dbReference type="SMART" id="SM00860">
    <property type="entry name" value="SMI1_KNR4"/>
    <property type="match status" value="1"/>
</dbReference>
<evidence type="ECO:0000259" key="1">
    <source>
        <dbReference type="SMART" id="SM00860"/>
    </source>
</evidence>
<dbReference type="AlphaFoldDB" id="A0A6P2DEM8"/>
<dbReference type="PANTHER" id="PTHR47432:SF1">
    <property type="entry name" value="CELL WALL ASSEMBLY REGULATOR SMI1"/>
    <property type="match status" value="1"/>
</dbReference>
<reference evidence="2 3" key="1">
    <citation type="submission" date="2019-05" db="EMBL/GenBank/DDBJ databases">
        <authorList>
            <consortium name="Science for Life Laboratories"/>
        </authorList>
    </citation>
    <scope>NUCLEOTIDE SEQUENCE [LARGE SCALE GENOMIC DNA]</scope>
    <source>
        <strain evidence="2">Soil9</strain>
    </source>
</reference>
<keyword evidence="3" id="KW-1185">Reference proteome</keyword>
<organism evidence="2 3">
    <name type="scientific">Gemmata massiliana</name>
    <dbReference type="NCBI Taxonomy" id="1210884"/>
    <lineage>
        <taxon>Bacteria</taxon>
        <taxon>Pseudomonadati</taxon>
        <taxon>Planctomycetota</taxon>
        <taxon>Planctomycetia</taxon>
        <taxon>Gemmatales</taxon>
        <taxon>Gemmataceae</taxon>
        <taxon>Gemmata</taxon>
    </lineage>
</organism>
<dbReference type="CDD" id="cd06091">
    <property type="entry name" value="KOW_NusG"/>
    <property type="match status" value="1"/>
</dbReference>
<proteinExistence type="predicted"/>
<dbReference type="InterPro" id="IPR008991">
    <property type="entry name" value="Translation_prot_SH3-like_sf"/>
</dbReference>
<dbReference type="Pfam" id="PF09346">
    <property type="entry name" value="SMI1_KNR4"/>
    <property type="match status" value="1"/>
</dbReference>
<dbReference type="PANTHER" id="PTHR47432">
    <property type="entry name" value="CELL WALL ASSEMBLY REGULATOR SMI1"/>
    <property type="match status" value="1"/>
</dbReference>
<accession>A0A6P2DEM8</accession>
<feature type="domain" description="Knr4/Smi1-like" evidence="1">
    <location>
        <begin position="32"/>
        <end position="178"/>
    </location>
</feature>
<evidence type="ECO:0000313" key="3">
    <source>
        <dbReference type="Proteomes" id="UP000464178"/>
    </source>
</evidence>
<dbReference type="InterPro" id="IPR051873">
    <property type="entry name" value="KNR4/SMI1_regulator"/>
</dbReference>
<dbReference type="Gene3D" id="3.40.1580.10">
    <property type="entry name" value="SMI1/KNR4-like"/>
    <property type="match status" value="1"/>
</dbReference>
<dbReference type="SUPFAM" id="SSF160631">
    <property type="entry name" value="SMI1/KNR4-like"/>
    <property type="match status" value="1"/>
</dbReference>